<dbReference type="Proteomes" id="UP001176961">
    <property type="component" value="Unassembled WGS sequence"/>
</dbReference>
<proteinExistence type="predicted"/>
<evidence type="ECO:0000256" key="1">
    <source>
        <dbReference type="SAM" id="MobiDB-lite"/>
    </source>
</evidence>
<accession>A0AA36MCX1</accession>
<comment type="caution">
    <text evidence="2">The sequence shown here is derived from an EMBL/GenBank/DDBJ whole genome shotgun (WGS) entry which is preliminary data.</text>
</comment>
<evidence type="ECO:0000313" key="2">
    <source>
        <dbReference type="EMBL" id="CAJ0607626.1"/>
    </source>
</evidence>
<keyword evidence="3" id="KW-1185">Reference proteome</keyword>
<organism evidence="2 3">
    <name type="scientific">Cylicocyclus nassatus</name>
    <name type="common">Nematode worm</name>
    <dbReference type="NCBI Taxonomy" id="53992"/>
    <lineage>
        <taxon>Eukaryota</taxon>
        <taxon>Metazoa</taxon>
        <taxon>Ecdysozoa</taxon>
        <taxon>Nematoda</taxon>
        <taxon>Chromadorea</taxon>
        <taxon>Rhabditida</taxon>
        <taxon>Rhabditina</taxon>
        <taxon>Rhabditomorpha</taxon>
        <taxon>Strongyloidea</taxon>
        <taxon>Strongylidae</taxon>
        <taxon>Cylicocyclus</taxon>
    </lineage>
</organism>
<dbReference type="EMBL" id="CATQJL010000316">
    <property type="protein sequence ID" value="CAJ0607626.1"/>
    <property type="molecule type" value="Genomic_DNA"/>
</dbReference>
<feature type="region of interest" description="Disordered" evidence="1">
    <location>
        <begin position="225"/>
        <end position="268"/>
    </location>
</feature>
<sequence length="268" mass="29989">MSNSVAAILRTILQPATGLSSELSTAFISLGSVVDQMKAKQESMSREIEQVRRMTRTNWIMIVNLPLPFGMSKSNAVQQLFEKLAYGKPVFDSDRDILATDMMYVNKTGGTCNLSIFLAQRHFDHVMSAVFQKQIITLNKKMPVDQKITIGRVLTPTERCDYETSCACKRLIIKKMLEKKKVDSTSPVFFVLVDKRKLCLRIDKEYITVGDASVRFGISLDEIEEEKRKHSSTAKARPDRGANKRPAGAAVGPDSKAAKLIPLNRESN</sequence>
<protein>
    <submittedName>
        <fullName evidence="2">Uncharacterized protein</fullName>
    </submittedName>
</protein>
<name>A0AA36MCX1_CYLNA</name>
<dbReference type="AlphaFoldDB" id="A0AA36MCX1"/>
<reference evidence="2" key="1">
    <citation type="submission" date="2023-07" db="EMBL/GenBank/DDBJ databases">
        <authorList>
            <consortium name="CYATHOMIX"/>
        </authorList>
    </citation>
    <scope>NUCLEOTIDE SEQUENCE</scope>
    <source>
        <strain evidence="2">N/A</strain>
    </source>
</reference>
<gene>
    <name evidence="2" type="ORF">CYNAS_LOCUS19609</name>
</gene>
<evidence type="ECO:0000313" key="3">
    <source>
        <dbReference type="Proteomes" id="UP001176961"/>
    </source>
</evidence>